<protein>
    <recommendedName>
        <fullName evidence="10">Phosphate-binding protein</fullName>
    </recommendedName>
</protein>
<keyword evidence="10" id="KW-0472">Membrane</keyword>
<keyword evidence="7 10" id="KW-0732">Signal</keyword>
<dbReference type="PANTHER" id="PTHR30570:SF1">
    <property type="entry name" value="PHOSPHATE-BINDING PROTEIN PSTS"/>
    <property type="match status" value="1"/>
</dbReference>
<evidence type="ECO:0000256" key="3">
    <source>
        <dbReference type="ARBA" id="ARBA00008725"/>
    </source>
</evidence>
<dbReference type="SUPFAM" id="SSF53850">
    <property type="entry name" value="Periplasmic binding protein-like II"/>
    <property type="match status" value="1"/>
</dbReference>
<keyword evidence="5 10" id="KW-0813">Transport</keyword>
<dbReference type="InterPro" id="IPR050811">
    <property type="entry name" value="Phosphate_ABC_transporter"/>
</dbReference>
<keyword evidence="9 10" id="KW-0449">Lipoprotein</keyword>
<comment type="subcellular location">
    <subcellularLocation>
        <location evidence="2 10">Cell membrane</location>
        <topology evidence="2 10">Lipid-anchor</topology>
    </subcellularLocation>
</comment>
<sequence>MKKILAVLLAGVMLCGFAACSSSGETSSTGSASSGNTAAGSTAPSNEALSGIVKTGGSTSVEKVMNALIYQFQDENRDVTVNYEMNGSGDGIQGVIDGKYEIGHSSRDLKDEEKEAGLEGTAYAIDGIAVVVNAQNGVTNLTKDQLLKIYSGEITNWSEVGGSDAPITVVTRESGSGTRSAFTEIIGIEDIVSTATECKDTGSVQTTVSQNANAIGYMSFSDMDESMVKAVEYEGVAISTDALKDGSYALQRSFLLVTKEGAELSPAAQAFIDFVLSDAGQKLVTDNSLISVK</sequence>
<comment type="similarity">
    <text evidence="3 10">Belongs to the PstS family.</text>
</comment>
<dbReference type="EMBL" id="QLYR01000001">
    <property type="protein sequence ID" value="RAQ30838.1"/>
    <property type="molecule type" value="Genomic_DNA"/>
</dbReference>
<evidence type="ECO:0000256" key="4">
    <source>
        <dbReference type="ARBA" id="ARBA00011529"/>
    </source>
</evidence>
<evidence type="ECO:0000256" key="11">
    <source>
        <dbReference type="SAM" id="MobiDB-lite"/>
    </source>
</evidence>
<evidence type="ECO:0000256" key="10">
    <source>
        <dbReference type="RuleBase" id="RU367119"/>
    </source>
</evidence>
<dbReference type="InterPro" id="IPR024370">
    <property type="entry name" value="PBP_domain"/>
</dbReference>
<dbReference type="Proteomes" id="UP000249377">
    <property type="component" value="Unassembled WGS sequence"/>
</dbReference>
<evidence type="ECO:0000313" key="14">
    <source>
        <dbReference type="Proteomes" id="UP000249377"/>
    </source>
</evidence>
<evidence type="ECO:0000259" key="12">
    <source>
        <dbReference type="Pfam" id="PF12849"/>
    </source>
</evidence>
<comment type="subunit">
    <text evidence="4 10">The complex is composed of two ATP-binding proteins (PstB), two transmembrane proteins (PstC and PstA) and a solute-binding protein (PstS).</text>
</comment>
<name>A0A328UH02_9FIRM</name>
<evidence type="ECO:0000256" key="5">
    <source>
        <dbReference type="ARBA" id="ARBA00022448"/>
    </source>
</evidence>
<dbReference type="GO" id="GO:0042301">
    <property type="term" value="F:phosphate ion binding"/>
    <property type="evidence" value="ECO:0007669"/>
    <property type="project" value="UniProtKB-UniRule"/>
</dbReference>
<comment type="caution">
    <text evidence="13">The sequence shown here is derived from an EMBL/GenBank/DDBJ whole genome shotgun (WGS) entry which is preliminary data.</text>
</comment>
<feature type="signal peptide" evidence="10">
    <location>
        <begin position="1"/>
        <end position="18"/>
    </location>
</feature>
<keyword evidence="6 10" id="KW-0592">Phosphate transport</keyword>
<keyword evidence="8 10" id="KW-0564">Palmitate</keyword>
<dbReference type="CDD" id="cd13653">
    <property type="entry name" value="PBP2_phosphate_like_1"/>
    <property type="match status" value="1"/>
</dbReference>
<dbReference type="Pfam" id="PF12849">
    <property type="entry name" value="PBP_like_2"/>
    <property type="match status" value="1"/>
</dbReference>
<gene>
    <name evidence="13" type="ORF">DPQ25_03555</name>
</gene>
<evidence type="ECO:0000256" key="1">
    <source>
        <dbReference type="ARBA" id="ARBA00002841"/>
    </source>
</evidence>
<feature type="compositionally biased region" description="Low complexity" evidence="11">
    <location>
        <begin position="26"/>
        <end position="45"/>
    </location>
</feature>
<evidence type="ECO:0000256" key="6">
    <source>
        <dbReference type="ARBA" id="ARBA00022592"/>
    </source>
</evidence>
<evidence type="ECO:0000256" key="9">
    <source>
        <dbReference type="ARBA" id="ARBA00023288"/>
    </source>
</evidence>
<comment type="function">
    <text evidence="10">Involved in the system for phosphate transport across the cytoplasmic membrane.</text>
</comment>
<dbReference type="Gene3D" id="3.40.190.10">
    <property type="entry name" value="Periplasmic binding protein-like II"/>
    <property type="match status" value="2"/>
</dbReference>
<proteinExistence type="inferred from homology"/>
<dbReference type="GO" id="GO:0006817">
    <property type="term" value="P:phosphate ion transport"/>
    <property type="evidence" value="ECO:0007669"/>
    <property type="project" value="UniProtKB-UniRule"/>
</dbReference>
<accession>A0A328UH02</accession>
<keyword evidence="10" id="KW-1003">Cell membrane</keyword>
<evidence type="ECO:0000313" key="13">
    <source>
        <dbReference type="EMBL" id="RAQ30838.1"/>
    </source>
</evidence>
<comment type="function">
    <text evidence="1">Part of the ABC transporter complex PstSACB involved in phosphate import.</text>
</comment>
<dbReference type="PROSITE" id="PS51257">
    <property type="entry name" value="PROKAR_LIPOPROTEIN"/>
    <property type="match status" value="1"/>
</dbReference>
<dbReference type="PANTHER" id="PTHR30570">
    <property type="entry name" value="PERIPLASMIC PHOSPHATE BINDING COMPONENT OF PHOSPHATE ABC TRANSPORTER"/>
    <property type="match status" value="1"/>
</dbReference>
<evidence type="ECO:0000256" key="8">
    <source>
        <dbReference type="ARBA" id="ARBA00023139"/>
    </source>
</evidence>
<feature type="chain" id="PRO_5039745133" description="Phosphate-binding protein" evidence="10">
    <location>
        <begin position="19"/>
        <end position="293"/>
    </location>
</feature>
<dbReference type="RefSeq" id="WP_112332031.1">
    <property type="nucleotide sequence ID" value="NZ_JADPHD010000001.1"/>
</dbReference>
<evidence type="ECO:0000256" key="7">
    <source>
        <dbReference type="ARBA" id="ARBA00022729"/>
    </source>
</evidence>
<feature type="domain" description="PBP" evidence="12">
    <location>
        <begin position="46"/>
        <end position="278"/>
    </location>
</feature>
<dbReference type="AlphaFoldDB" id="A0A328UH02"/>
<dbReference type="NCBIfam" id="TIGR02136">
    <property type="entry name" value="ptsS_2"/>
    <property type="match status" value="1"/>
</dbReference>
<dbReference type="InterPro" id="IPR011862">
    <property type="entry name" value="Phos-bd"/>
</dbReference>
<organism evidence="13 14">
    <name type="scientific">Hydrogeniiclostridium mannosilyticum</name>
    <dbReference type="NCBI Taxonomy" id="2764322"/>
    <lineage>
        <taxon>Bacteria</taxon>
        <taxon>Bacillati</taxon>
        <taxon>Bacillota</taxon>
        <taxon>Clostridia</taxon>
        <taxon>Eubacteriales</taxon>
        <taxon>Acutalibacteraceae</taxon>
        <taxon>Hydrogeniiclostridium</taxon>
    </lineage>
</organism>
<evidence type="ECO:0000256" key="2">
    <source>
        <dbReference type="ARBA" id="ARBA00004193"/>
    </source>
</evidence>
<dbReference type="GO" id="GO:0005886">
    <property type="term" value="C:plasma membrane"/>
    <property type="evidence" value="ECO:0007669"/>
    <property type="project" value="UniProtKB-SubCell"/>
</dbReference>
<keyword evidence="14" id="KW-1185">Reference proteome</keyword>
<feature type="region of interest" description="Disordered" evidence="11">
    <location>
        <begin position="26"/>
        <end position="46"/>
    </location>
</feature>
<reference evidence="13 14" key="1">
    <citation type="submission" date="2018-06" db="EMBL/GenBank/DDBJ databases">
        <title>Noncontiguous genome sequence of Ruminococcaceae bacterium ASD2818.</title>
        <authorList>
            <person name="Chaplin A.V."/>
            <person name="Sokolova S.R."/>
            <person name="Kochetkova T.O."/>
            <person name="Goltsov A.Y."/>
            <person name="Trofimov D.Y."/>
            <person name="Efimov B.A."/>
        </authorList>
    </citation>
    <scope>NUCLEOTIDE SEQUENCE [LARGE SCALE GENOMIC DNA]</scope>
    <source>
        <strain evidence="13 14">ASD2818</strain>
    </source>
</reference>